<dbReference type="PANTHER" id="PTHR30250:SF11">
    <property type="entry name" value="O-ANTIGEN TRANSPORTER-RELATED"/>
    <property type="match status" value="1"/>
</dbReference>
<comment type="subcellular location">
    <subcellularLocation>
        <location evidence="1">Cell membrane</location>
        <topology evidence="1">Multi-pass membrane protein</topology>
    </subcellularLocation>
</comment>
<dbReference type="GO" id="GO:0005886">
    <property type="term" value="C:plasma membrane"/>
    <property type="evidence" value="ECO:0007669"/>
    <property type="project" value="UniProtKB-SubCell"/>
</dbReference>
<dbReference type="PANTHER" id="PTHR30250">
    <property type="entry name" value="PST FAMILY PREDICTED COLANIC ACID TRANSPORTER"/>
    <property type="match status" value="1"/>
</dbReference>
<comment type="caution">
    <text evidence="7">The sequence shown here is derived from an EMBL/GenBank/DDBJ whole genome shotgun (WGS) entry which is preliminary data.</text>
</comment>
<dbReference type="InterPro" id="IPR002797">
    <property type="entry name" value="Polysacc_synth"/>
</dbReference>
<name>A0A6I2P391_PARDI</name>
<dbReference type="Pfam" id="PF01943">
    <property type="entry name" value="Polysacc_synt"/>
    <property type="match status" value="1"/>
</dbReference>
<feature type="transmembrane region" description="Helical" evidence="6">
    <location>
        <begin position="101"/>
        <end position="124"/>
    </location>
</feature>
<feature type="transmembrane region" description="Helical" evidence="6">
    <location>
        <begin position="337"/>
        <end position="359"/>
    </location>
</feature>
<keyword evidence="5 6" id="KW-0472">Membrane</keyword>
<feature type="transmembrane region" description="Helical" evidence="6">
    <location>
        <begin position="393"/>
        <end position="413"/>
    </location>
</feature>
<accession>A0A6I2P391</accession>
<feature type="transmembrane region" description="Helical" evidence="6">
    <location>
        <begin position="371"/>
        <end position="387"/>
    </location>
</feature>
<organism evidence="7 8">
    <name type="scientific">Parabacteroides distasonis</name>
    <dbReference type="NCBI Taxonomy" id="823"/>
    <lineage>
        <taxon>Bacteria</taxon>
        <taxon>Pseudomonadati</taxon>
        <taxon>Bacteroidota</taxon>
        <taxon>Bacteroidia</taxon>
        <taxon>Bacteroidales</taxon>
        <taxon>Tannerellaceae</taxon>
        <taxon>Parabacteroides</taxon>
    </lineage>
</organism>
<evidence type="ECO:0000256" key="3">
    <source>
        <dbReference type="ARBA" id="ARBA00022692"/>
    </source>
</evidence>
<evidence type="ECO:0000256" key="4">
    <source>
        <dbReference type="ARBA" id="ARBA00022989"/>
    </source>
</evidence>
<evidence type="ECO:0000313" key="8">
    <source>
        <dbReference type="Proteomes" id="UP000471216"/>
    </source>
</evidence>
<dbReference type="Proteomes" id="UP000471216">
    <property type="component" value="Unassembled WGS sequence"/>
</dbReference>
<dbReference type="EMBL" id="WKMX01000017">
    <property type="protein sequence ID" value="MRZ07927.1"/>
    <property type="molecule type" value="Genomic_DNA"/>
</dbReference>
<sequence>MMMRFFIEALKSKLRNNKTIAKNTGYLTIIECVRIFMPFVALPYIIRTVGMERYGMVALAQTIVQYFIVVINFGLDISAVKDVSVHRNDKLALNRIVSTVLFIKLILFLLCSFVLLVGMLVVPFMEQNKILMLFAFLTCLSELLFPVWYYQGIEKMKYITIVRSSSILFYTCSVFIFIRGESDYPQVALLQSMGNVLAGMISFYCLLRLEGIRLKVPCCAMVWKMFFESVPFWFSRISVIFNTNLAKTVSGIFFTMESVAAFELAQKVSNAVRIPTNMLNQAVYPHIARTQDKRFVARFIWINILFAFVLSTVIFVVSPLLVSLFTGTKMPETISLMRIFCLYTFCTSITICLGSTTLVAFGHPKPFNNSVIYSTFVLVIVYLSLYWMNLFTIYNFALALILADVFVLFYRLYYCRLYRILIFEKS</sequence>
<evidence type="ECO:0000256" key="6">
    <source>
        <dbReference type="SAM" id="Phobius"/>
    </source>
</evidence>
<feature type="transmembrane region" description="Helical" evidence="6">
    <location>
        <begin position="58"/>
        <end position="80"/>
    </location>
</feature>
<protein>
    <submittedName>
        <fullName evidence="7">Oligosaccharide flippase family protein</fullName>
    </submittedName>
</protein>
<evidence type="ECO:0000256" key="2">
    <source>
        <dbReference type="ARBA" id="ARBA00022475"/>
    </source>
</evidence>
<keyword evidence="3 6" id="KW-0812">Transmembrane</keyword>
<feature type="transmembrane region" description="Helical" evidence="6">
    <location>
        <begin position="184"/>
        <end position="207"/>
    </location>
</feature>
<evidence type="ECO:0000256" key="1">
    <source>
        <dbReference type="ARBA" id="ARBA00004651"/>
    </source>
</evidence>
<dbReference type="InterPro" id="IPR050833">
    <property type="entry name" value="Poly_Biosynth_Transport"/>
</dbReference>
<gene>
    <name evidence="7" type="ORF">GKD54_17300</name>
</gene>
<evidence type="ECO:0000256" key="5">
    <source>
        <dbReference type="ARBA" id="ARBA00023136"/>
    </source>
</evidence>
<feature type="transmembrane region" description="Helical" evidence="6">
    <location>
        <begin position="299"/>
        <end position="325"/>
    </location>
</feature>
<reference evidence="7 8" key="1">
    <citation type="journal article" date="2019" name="Nat. Med.">
        <title>A library of human gut bacterial isolates paired with longitudinal multiomics data enables mechanistic microbiome research.</title>
        <authorList>
            <person name="Poyet M."/>
            <person name="Groussin M."/>
            <person name="Gibbons S.M."/>
            <person name="Avila-Pacheco J."/>
            <person name="Jiang X."/>
            <person name="Kearney S.M."/>
            <person name="Perrotta A.R."/>
            <person name="Berdy B."/>
            <person name="Zhao S."/>
            <person name="Lieberman T.D."/>
            <person name="Swanson P.K."/>
            <person name="Smith M."/>
            <person name="Roesemann S."/>
            <person name="Alexander J.E."/>
            <person name="Rich S.A."/>
            <person name="Livny J."/>
            <person name="Vlamakis H."/>
            <person name="Clish C."/>
            <person name="Bullock K."/>
            <person name="Deik A."/>
            <person name="Scott J."/>
            <person name="Pierce K.A."/>
            <person name="Xavier R.J."/>
            <person name="Alm E.J."/>
        </authorList>
    </citation>
    <scope>NUCLEOTIDE SEQUENCE [LARGE SCALE GENOMIC DNA]</scope>
    <source>
        <strain evidence="7 8">BIOML-A10</strain>
    </source>
</reference>
<keyword evidence="2" id="KW-1003">Cell membrane</keyword>
<feature type="transmembrane region" description="Helical" evidence="6">
    <location>
        <begin position="20"/>
        <end position="46"/>
    </location>
</feature>
<feature type="transmembrane region" description="Helical" evidence="6">
    <location>
        <begin position="130"/>
        <end position="149"/>
    </location>
</feature>
<keyword evidence="4 6" id="KW-1133">Transmembrane helix</keyword>
<dbReference type="AlphaFoldDB" id="A0A6I2P391"/>
<evidence type="ECO:0000313" key="7">
    <source>
        <dbReference type="EMBL" id="MRZ07927.1"/>
    </source>
</evidence>
<feature type="transmembrane region" description="Helical" evidence="6">
    <location>
        <begin position="161"/>
        <end position="178"/>
    </location>
</feature>
<proteinExistence type="predicted"/>